<gene>
    <name evidence="1" type="ORF">LCGC14_1400960</name>
</gene>
<dbReference type="EMBL" id="LAZR01009151">
    <property type="protein sequence ID" value="KKM74372.1"/>
    <property type="molecule type" value="Genomic_DNA"/>
</dbReference>
<organism evidence="1">
    <name type="scientific">marine sediment metagenome</name>
    <dbReference type="NCBI Taxonomy" id="412755"/>
    <lineage>
        <taxon>unclassified sequences</taxon>
        <taxon>metagenomes</taxon>
        <taxon>ecological metagenomes</taxon>
    </lineage>
</organism>
<sequence>MDGGQAGFRDCEIQGDQYMFVTAVSSISPSTTIEVVGGSSLKLDYANIPGAGLGLFYYRPNASLPATFPGQGGTDFILGFWARIEKYSSGMYIMKHDSIGVSGGWGIQPVLA</sequence>
<evidence type="ECO:0000313" key="1">
    <source>
        <dbReference type="EMBL" id="KKM74372.1"/>
    </source>
</evidence>
<proteinExistence type="predicted"/>
<feature type="non-terminal residue" evidence="1">
    <location>
        <position position="112"/>
    </location>
</feature>
<protein>
    <submittedName>
        <fullName evidence="1">Uncharacterized protein</fullName>
    </submittedName>
</protein>
<accession>A0A0F9MYN1</accession>
<dbReference type="AlphaFoldDB" id="A0A0F9MYN1"/>
<name>A0A0F9MYN1_9ZZZZ</name>
<comment type="caution">
    <text evidence="1">The sequence shown here is derived from an EMBL/GenBank/DDBJ whole genome shotgun (WGS) entry which is preliminary data.</text>
</comment>
<reference evidence="1" key="1">
    <citation type="journal article" date="2015" name="Nature">
        <title>Complex archaea that bridge the gap between prokaryotes and eukaryotes.</title>
        <authorList>
            <person name="Spang A."/>
            <person name="Saw J.H."/>
            <person name="Jorgensen S.L."/>
            <person name="Zaremba-Niedzwiedzka K."/>
            <person name="Martijn J."/>
            <person name="Lind A.E."/>
            <person name="van Eijk R."/>
            <person name="Schleper C."/>
            <person name="Guy L."/>
            <person name="Ettema T.J."/>
        </authorList>
    </citation>
    <scope>NUCLEOTIDE SEQUENCE</scope>
</reference>